<reference evidence="2 3" key="1">
    <citation type="journal article" date="2014" name="BMC Genomics">
        <title>Genome sequencing of four Aureobasidium pullulans varieties: biotechnological potential, stress tolerance, and description of new species.</title>
        <authorList>
            <person name="Gostin Ar C."/>
            <person name="Ohm R.A."/>
            <person name="Kogej T."/>
            <person name="Sonjak S."/>
            <person name="Turk M."/>
            <person name="Zajc J."/>
            <person name="Zalar P."/>
            <person name="Grube M."/>
            <person name="Sun H."/>
            <person name="Han J."/>
            <person name="Sharma A."/>
            <person name="Chiniquy J."/>
            <person name="Ngan C.Y."/>
            <person name="Lipzen A."/>
            <person name="Barry K."/>
            <person name="Grigoriev I.V."/>
            <person name="Gunde-Cimerman N."/>
        </authorList>
    </citation>
    <scope>NUCLEOTIDE SEQUENCE [LARGE SCALE GENOMIC DNA]</scope>
    <source>
        <strain evidence="2 3">CBS 110374</strain>
    </source>
</reference>
<keyword evidence="1" id="KW-0732">Signal</keyword>
<protein>
    <recommendedName>
        <fullName evidence="4">Apple domain-containing protein</fullName>
    </recommendedName>
</protein>
<accession>A0A074VQD3</accession>
<dbReference type="GeneID" id="63918495"/>
<dbReference type="STRING" id="1043003.A0A074VQD3"/>
<feature type="signal peptide" evidence="1">
    <location>
        <begin position="1"/>
        <end position="16"/>
    </location>
</feature>
<dbReference type="Proteomes" id="UP000030672">
    <property type="component" value="Unassembled WGS sequence"/>
</dbReference>
<feature type="chain" id="PRO_5001700852" description="Apple domain-containing protein" evidence="1">
    <location>
        <begin position="17"/>
        <end position="480"/>
    </location>
</feature>
<gene>
    <name evidence="2" type="ORF">M437DRAFT_68513</name>
</gene>
<evidence type="ECO:0000313" key="2">
    <source>
        <dbReference type="EMBL" id="KEQ59887.1"/>
    </source>
</evidence>
<sequence length="480" mass="49917">MRSYIAAVALAALAQAQDLDMDAIAQLTPVPDVTIPVVYATAPTTTATATTLSYTSEDSAAAVSSALAADPSDSFPLDSALAKRATSTSCQVQPTGVSLGPQSTDDSPSAFLAYPSFSATAVAAASSSAVPSGYVSTFSNLQASNNAYGYMGYTLLTDYDTQKCADKCTKINGCQAFNIYYERDPSVNPDSDSCNNPPSTTNIKCVFWSGPVTPDNANNAGQWRNKFQVVIAGSNGYVNQSIATPVGYKAGVYLGNAAINAPLDCTGDDSFLGSRFLGNGVFDANLCAVACNEQASYAIQHPPADGSFNKVCTFFNTYILYKNGQPLQQSCALYDQTWSQSYAKNTGYYYGSDHYTIGFSYTFSNATNGGQPRYPCNVASAKSAIVSASLQPYCSSLLGFNAASATQTVTVTPTVKATTFTTVGAAVKRDATSTPSALQKYPASVITSACGLAATSVSVITTTATAAATTVYIATSTVSQ</sequence>
<organism evidence="2 3">
    <name type="scientific">Aureobasidium melanogenum (strain CBS 110374)</name>
    <name type="common">Aureobasidium pullulans var. melanogenum</name>
    <dbReference type="NCBI Taxonomy" id="1043003"/>
    <lineage>
        <taxon>Eukaryota</taxon>
        <taxon>Fungi</taxon>
        <taxon>Dikarya</taxon>
        <taxon>Ascomycota</taxon>
        <taxon>Pezizomycotina</taxon>
        <taxon>Dothideomycetes</taxon>
        <taxon>Dothideomycetidae</taxon>
        <taxon>Dothideales</taxon>
        <taxon>Saccotheciaceae</taxon>
        <taxon>Aureobasidium</taxon>
    </lineage>
</organism>
<proteinExistence type="predicted"/>
<evidence type="ECO:0000313" key="3">
    <source>
        <dbReference type="Proteomes" id="UP000030672"/>
    </source>
</evidence>
<dbReference type="AlphaFoldDB" id="A0A074VQD3"/>
<dbReference type="EMBL" id="KL584845">
    <property type="protein sequence ID" value="KEQ59887.1"/>
    <property type="molecule type" value="Genomic_DNA"/>
</dbReference>
<keyword evidence="3" id="KW-1185">Reference proteome</keyword>
<dbReference type="RefSeq" id="XP_040876910.1">
    <property type="nucleotide sequence ID" value="XM_041025122.1"/>
</dbReference>
<name>A0A074VQD3_AURM1</name>
<dbReference type="HOGENOM" id="CLU_022878_2_0_1"/>
<dbReference type="PANTHER" id="PTHR36578:SF2">
    <property type="entry name" value="PA14 DOMAIN-CONTAINING PROTEIN"/>
    <property type="match status" value="1"/>
</dbReference>
<evidence type="ECO:0008006" key="4">
    <source>
        <dbReference type="Google" id="ProtNLM"/>
    </source>
</evidence>
<evidence type="ECO:0000256" key="1">
    <source>
        <dbReference type="SAM" id="SignalP"/>
    </source>
</evidence>
<dbReference type="PANTHER" id="PTHR36578">
    <property type="entry name" value="CHROMOSOME 15, WHOLE GENOME SHOTGUN SEQUENCE"/>
    <property type="match status" value="1"/>
</dbReference>